<sequence>MAPGKPPKPAFVESTETVLTVEFSPLEDDSIESYDLCWKEYPRTWEDAEQSVTIEKAKFSGKKKVKAEAEDLTPGTTYTIRLVAKDGAGTRGEPGEELIVDTDSVSCGPKKSSCTIS</sequence>
<protein>
    <recommendedName>
        <fullName evidence="2">Fibronectin type-III domain-containing protein</fullName>
    </recommendedName>
</protein>
<dbReference type="AlphaFoldDB" id="A0A7S4N8C1"/>
<accession>A0A7S4N8C1</accession>
<dbReference type="PROSITE" id="PS50853">
    <property type="entry name" value="FN3"/>
    <property type="match status" value="1"/>
</dbReference>
<reference evidence="3" key="1">
    <citation type="submission" date="2021-01" db="EMBL/GenBank/DDBJ databases">
        <authorList>
            <person name="Corre E."/>
            <person name="Pelletier E."/>
            <person name="Niang G."/>
            <person name="Scheremetjew M."/>
            <person name="Finn R."/>
            <person name="Kale V."/>
            <person name="Holt S."/>
            <person name="Cochrane G."/>
            <person name="Meng A."/>
            <person name="Brown T."/>
            <person name="Cohen L."/>
        </authorList>
    </citation>
    <scope>NUCLEOTIDE SEQUENCE</scope>
    <source>
        <strain evidence="3">Isolate 1302-5</strain>
    </source>
</reference>
<dbReference type="Gene3D" id="2.60.40.10">
    <property type="entry name" value="Immunoglobulins"/>
    <property type="match status" value="1"/>
</dbReference>
<evidence type="ECO:0000259" key="2">
    <source>
        <dbReference type="PROSITE" id="PS50853"/>
    </source>
</evidence>
<evidence type="ECO:0000256" key="1">
    <source>
        <dbReference type="SAM" id="MobiDB-lite"/>
    </source>
</evidence>
<organism evidence="3">
    <name type="scientific">Odontella aurita</name>
    <dbReference type="NCBI Taxonomy" id="265563"/>
    <lineage>
        <taxon>Eukaryota</taxon>
        <taxon>Sar</taxon>
        <taxon>Stramenopiles</taxon>
        <taxon>Ochrophyta</taxon>
        <taxon>Bacillariophyta</taxon>
        <taxon>Mediophyceae</taxon>
        <taxon>Biddulphiophycidae</taxon>
        <taxon>Eupodiscales</taxon>
        <taxon>Odontellaceae</taxon>
        <taxon>Odontella</taxon>
    </lineage>
</organism>
<dbReference type="Pfam" id="PF00041">
    <property type="entry name" value="fn3"/>
    <property type="match status" value="1"/>
</dbReference>
<gene>
    <name evidence="3" type="ORF">OAUR00152_LOCUS32313</name>
</gene>
<dbReference type="EMBL" id="HBKQ01046818">
    <property type="protein sequence ID" value="CAE2271551.1"/>
    <property type="molecule type" value="Transcribed_RNA"/>
</dbReference>
<dbReference type="SMART" id="SM00060">
    <property type="entry name" value="FN3"/>
    <property type="match status" value="1"/>
</dbReference>
<feature type="domain" description="Fibronectin type-III" evidence="2">
    <location>
        <begin position="5"/>
        <end position="105"/>
    </location>
</feature>
<dbReference type="SUPFAM" id="SSF49265">
    <property type="entry name" value="Fibronectin type III"/>
    <property type="match status" value="1"/>
</dbReference>
<dbReference type="InterPro" id="IPR036116">
    <property type="entry name" value="FN3_sf"/>
</dbReference>
<dbReference type="InterPro" id="IPR013783">
    <property type="entry name" value="Ig-like_fold"/>
</dbReference>
<dbReference type="InterPro" id="IPR003961">
    <property type="entry name" value="FN3_dom"/>
</dbReference>
<evidence type="ECO:0000313" key="3">
    <source>
        <dbReference type="EMBL" id="CAE2271551.1"/>
    </source>
</evidence>
<feature type="region of interest" description="Disordered" evidence="1">
    <location>
        <begin position="89"/>
        <end position="117"/>
    </location>
</feature>
<proteinExistence type="predicted"/>
<dbReference type="CDD" id="cd00063">
    <property type="entry name" value="FN3"/>
    <property type="match status" value="1"/>
</dbReference>
<name>A0A7S4N8C1_9STRA</name>